<dbReference type="SUPFAM" id="SSF47226">
    <property type="entry name" value="Histidine-containing phosphotransfer domain, HPT domain"/>
    <property type="match status" value="1"/>
</dbReference>
<feature type="domain" description="CheW-like" evidence="17">
    <location>
        <begin position="548"/>
        <end position="683"/>
    </location>
</feature>
<dbReference type="Pfam" id="PF02895">
    <property type="entry name" value="H-kinase_dim"/>
    <property type="match status" value="1"/>
</dbReference>
<dbReference type="SMART" id="SM00260">
    <property type="entry name" value="CheW"/>
    <property type="match status" value="1"/>
</dbReference>
<evidence type="ECO:0000259" key="16">
    <source>
        <dbReference type="PROSITE" id="PS50109"/>
    </source>
</evidence>
<dbReference type="SUPFAM" id="SSF55874">
    <property type="entry name" value="ATPase domain of HSP90 chaperone/DNA topoisomerase II/histidine kinase"/>
    <property type="match status" value="1"/>
</dbReference>
<gene>
    <name evidence="19" type="primary">cheA</name>
    <name evidence="19" type="ORF">GCM10010096_30220</name>
</gene>
<comment type="subcellular location">
    <subcellularLocation>
        <location evidence="2">Cytoplasm</location>
    </subcellularLocation>
</comment>
<dbReference type="SUPFAM" id="SSF55052">
    <property type="entry name" value="CheY-binding domain of CheA"/>
    <property type="match status" value="1"/>
</dbReference>
<dbReference type="AlphaFoldDB" id="A0A8H9IK37"/>
<dbReference type="PROSITE" id="PS50894">
    <property type="entry name" value="HPT"/>
    <property type="match status" value="1"/>
</dbReference>
<dbReference type="Gene3D" id="1.20.120.160">
    <property type="entry name" value="HPT domain"/>
    <property type="match status" value="1"/>
</dbReference>
<dbReference type="InterPro" id="IPR002545">
    <property type="entry name" value="CheW-lke_dom"/>
</dbReference>
<proteinExistence type="predicted"/>
<sequence length="689" mass="74953">MSSGVDLSQFYETFFDEADELLADMERLLLELDLDEPDRDQLNAIFRAAHSIKGGAGTFGCFGQLAETTHLLENLLDLVRNGEMQLRKDMIDLFLETKDVLTGQVNAYREEQEPDEQAYTRICAQLRQLALEQKGILATDTKGTEAILQEEPEPEPVASADGLPLWVSMGPVSDKDAEALQQEMELMGTIVHQSREGERLDIWLETTGSADDILAVCCFILNADQVSVQPGAVPGQAAVAPAATAAVEPVAAVAPAATPAPVAAPAVAPVAAEAEKPEAPAAPKAADKPLKPAAAKESGTIRVGVEKVDQIINLVGELVITQAMLVQTASTLDPVVHDRLLNGIEQLERNARDLQESVMSIRMMPMDYVFSRFPRVVRESAARMDKKIRLVTKGQATELDKSLIERIIDPLTHLVRNSIDHGIEMPEDRLAAGKEEEGVLTLSAQHQGGHIIIEVVDDGAGLNRERILKKAMSSGLPVTETMPDDEVWQLIFAPGFSTADKVTEISGRGVGMDVVRRNIQSMGGHVQLYSRAGKGTTTRIVLPLTLAILDGMSVQVGNEVFILPLAHVTESMQPTEEQLRRVSDTDHVMFVRGEYLPLISLRDIFSVEEAEKDVTRAIAVILQAEDMRFALLVDHLIGQHQVVVKNLEANYRKIPGISAATILGDGSVALIVDVFALQRLARDPASTWA</sequence>
<evidence type="ECO:0000256" key="12">
    <source>
        <dbReference type="ARBA" id="ARBA00023012"/>
    </source>
</evidence>
<dbReference type="CDD" id="cd00731">
    <property type="entry name" value="CheA_reg"/>
    <property type="match status" value="1"/>
</dbReference>
<reference evidence="20" key="1">
    <citation type="journal article" date="2019" name="Int. J. Syst. Evol. Microbiol.">
        <title>The Global Catalogue of Microorganisms (GCM) 10K type strain sequencing project: providing services to taxonomists for standard genome sequencing and annotation.</title>
        <authorList>
            <consortium name="The Broad Institute Genomics Platform"/>
            <consortium name="The Broad Institute Genome Sequencing Center for Infectious Disease"/>
            <person name="Wu L."/>
            <person name="Ma J."/>
        </authorList>
    </citation>
    <scope>NUCLEOTIDE SEQUENCE [LARGE SCALE GENOMIC DNA]</scope>
    <source>
        <strain evidence="20">KCTC 42083</strain>
    </source>
</reference>
<evidence type="ECO:0000256" key="14">
    <source>
        <dbReference type="PROSITE-ProRule" id="PRU00110"/>
    </source>
</evidence>
<accession>A0A8H9IK37</accession>
<dbReference type="InterPro" id="IPR051315">
    <property type="entry name" value="Bact_Chemotaxis_CheA"/>
</dbReference>
<dbReference type="Pfam" id="PF01584">
    <property type="entry name" value="CheW"/>
    <property type="match status" value="1"/>
</dbReference>
<evidence type="ECO:0000256" key="4">
    <source>
        <dbReference type="ARBA" id="ARBA00021495"/>
    </source>
</evidence>
<dbReference type="InterPro" id="IPR037006">
    <property type="entry name" value="CheA-like_homodim_sf"/>
</dbReference>
<dbReference type="CDD" id="cd00088">
    <property type="entry name" value="HPT"/>
    <property type="match status" value="1"/>
</dbReference>
<comment type="function">
    <text evidence="13">Involved in the transmission of sensory signals from the chemoreceptors to the flagellar motors. CheA is autophosphorylated; it can transfer its phosphate group to either CheB or CheY.</text>
</comment>
<dbReference type="EC" id="2.7.13.3" evidence="3"/>
<dbReference type="PROSITE" id="PS50851">
    <property type="entry name" value="CHEW"/>
    <property type="match status" value="1"/>
</dbReference>
<evidence type="ECO:0000256" key="11">
    <source>
        <dbReference type="ARBA" id="ARBA00022840"/>
    </source>
</evidence>
<dbReference type="InterPro" id="IPR015162">
    <property type="entry name" value="CheY-binding"/>
</dbReference>
<keyword evidence="11" id="KW-0067">ATP-binding</keyword>
<dbReference type="PANTHER" id="PTHR43395">
    <property type="entry name" value="SENSOR HISTIDINE KINASE CHEA"/>
    <property type="match status" value="1"/>
</dbReference>
<evidence type="ECO:0000256" key="15">
    <source>
        <dbReference type="SAM" id="Coils"/>
    </source>
</evidence>
<dbReference type="InterPro" id="IPR036641">
    <property type="entry name" value="HPT_dom_sf"/>
</dbReference>
<dbReference type="GO" id="GO:0000155">
    <property type="term" value="F:phosphorelay sensor kinase activity"/>
    <property type="evidence" value="ECO:0007669"/>
    <property type="project" value="InterPro"/>
</dbReference>
<dbReference type="NCBIfam" id="NF007835">
    <property type="entry name" value="PRK10547.1"/>
    <property type="match status" value="1"/>
</dbReference>
<dbReference type="SUPFAM" id="SSF47384">
    <property type="entry name" value="Homodimeric domain of signal transducing histidine kinase"/>
    <property type="match status" value="1"/>
</dbReference>
<keyword evidence="20" id="KW-1185">Reference proteome</keyword>
<evidence type="ECO:0000256" key="8">
    <source>
        <dbReference type="ARBA" id="ARBA00022679"/>
    </source>
</evidence>
<dbReference type="PROSITE" id="PS50109">
    <property type="entry name" value="HIS_KIN"/>
    <property type="match status" value="1"/>
</dbReference>
<dbReference type="PANTHER" id="PTHR43395:SF10">
    <property type="entry name" value="CHEMOTAXIS PROTEIN CHEA"/>
    <property type="match status" value="1"/>
</dbReference>
<organism evidence="19 20">
    <name type="scientific">Alcaligenes pakistanensis</name>
    <dbReference type="NCBI Taxonomy" id="1482717"/>
    <lineage>
        <taxon>Bacteria</taxon>
        <taxon>Pseudomonadati</taxon>
        <taxon>Pseudomonadota</taxon>
        <taxon>Betaproteobacteria</taxon>
        <taxon>Burkholderiales</taxon>
        <taxon>Alcaligenaceae</taxon>
        <taxon>Alcaligenes</taxon>
    </lineage>
</organism>
<evidence type="ECO:0000259" key="17">
    <source>
        <dbReference type="PROSITE" id="PS50851"/>
    </source>
</evidence>
<dbReference type="InterPro" id="IPR008207">
    <property type="entry name" value="Sig_transdc_His_kin_Hpt_dom"/>
</dbReference>
<name>A0A8H9IK37_9BURK</name>
<dbReference type="SUPFAM" id="SSF50341">
    <property type="entry name" value="CheW-like"/>
    <property type="match status" value="1"/>
</dbReference>
<dbReference type="Gene3D" id="2.30.30.40">
    <property type="entry name" value="SH3 Domains"/>
    <property type="match status" value="1"/>
</dbReference>
<dbReference type="InterPro" id="IPR004105">
    <property type="entry name" value="CheA-like_dim"/>
</dbReference>
<keyword evidence="5" id="KW-0963">Cytoplasm</keyword>
<keyword evidence="7 14" id="KW-0597">Phosphoprotein</keyword>
<dbReference type="FunFam" id="2.30.30.40:FF:000048">
    <property type="entry name" value="Chemotaxis protein CheA, putative"/>
    <property type="match status" value="1"/>
</dbReference>
<evidence type="ECO:0000256" key="9">
    <source>
        <dbReference type="ARBA" id="ARBA00022741"/>
    </source>
</evidence>
<evidence type="ECO:0000313" key="20">
    <source>
        <dbReference type="Proteomes" id="UP000608923"/>
    </source>
</evidence>
<keyword evidence="10" id="KW-0418">Kinase</keyword>
<dbReference type="Proteomes" id="UP000608923">
    <property type="component" value="Unassembled WGS sequence"/>
</dbReference>
<evidence type="ECO:0000256" key="1">
    <source>
        <dbReference type="ARBA" id="ARBA00000085"/>
    </source>
</evidence>
<dbReference type="Pfam" id="PF02518">
    <property type="entry name" value="HATPase_c"/>
    <property type="match status" value="1"/>
</dbReference>
<comment type="catalytic activity">
    <reaction evidence="1">
        <text>ATP + protein L-histidine = ADP + protein N-phospho-L-histidine.</text>
        <dbReference type="EC" id="2.7.13.3"/>
    </reaction>
</comment>
<dbReference type="GO" id="GO:0005737">
    <property type="term" value="C:cytoplasm"/>
    <property type="evidence" value="ECO:0007669"/>
    <property type="project" value="UniProtKB-SubCell"/>
</dbReference>
<evidence type="ECO:0000259" key="18">
    <source>
        <dbReference type="PROSITE" id="PS50894"/>
    </source>
</evidence>
<dbReference type="SMART" id="SM00387">
    <property type="entry name" value="HATPase_c"/>
    <property type="match status" value="1"/>
</dbReference>
<dbReference type="Pfam" id="PF09078">
    <property type="entry name" value="CheY-binding"/>
    <property type="match status" value="1"/>
</dbReference>
<dbReference type="Gene3D" id="3.30.565.10">
    <property type="entry name" value="Histidine kinase-like ATPase, C-terminal domain"/>
    <property type="match status" value="1"/>
</dbReference>
<dbReference type="InterPro" id="IPR036890">
    <property type="entry name" value="HATPase_C_sf"/>
</dbReference>
<dbReference type="RefSeq" id="WP_189393420.1">
    <property type="nucleotide sequence ID" value="NZ_BMZN01000004.1"/>
</dbReference>
<protein>
    <recommendedName>
        <fullName evidence="4">Chemotaxis protein CheA</fullName>
        <ecNumber evidence="3">2.7.13.3</ecNumber>
    </recommendedName>
</protein>
<keyword evidence="9" id="KW-0547">Nucleotide-binding</keyword>
<evidence type="ECO:0000256" key="6">
    <source>
        <dbReference type="ARBA" id="ARBA00022500"/>
    </source>
</evidence>
<dbReference type="SMART" id="SM00073">
    <property type="entry name" value="HPT"/>
    <property type="match status" value="1"/>
</dbReference>
<evidence type="ECO:0000256" key="7">
    <source>
        <dbReference type="ARBA" id="ARBA00022553"/>
    </source>
</evidence>
<keyword evidence="8" id="KW-0808">Transferase</keyword>
<evidence type="ECO:0000256" key="5">
    <source>
        <dbReference type="ARBA" id="ARBA00022490"/>
    </source>
</evidence>
<dbReference type="Pfam" id="PF01627">
    <property type="entry name" value="Hpt"/>
    <property type="match status" value="1"/>
</dbReference>
<keyword evidence="12" id="KW-0902">Two-component regulatory system</keyword>
<evidence type="ECO:0000256" key="13">
    <source>
        <dbReference type="ARBA" id="ARBA00035100"/>
    </source>
</evidence>
<keyword evidence="6" id="KW-0145">Chemotaxis</keyword>
<feature type="domain" description="Histidine kinase" evidence="16">
    <location>
        <begin position="338"/>
        <end position="546"/>
    </location>
</feature>
<dbReference type="InterPro" id="IPR036061">
    <property type="entry name" value="CheW-like_dom_sf"/>
</dbReference>
<dbReference type="Gene3D" id="1.10.287.560">
    <property type="entry name" value="Histidine kinase CheA-like, homodimeric domain"/>
    <property type="match status" value="1"/>
</dbReference>
<evidence type="ECO:0000256" key="3">
    <source>
        <dbReference type="ARBA" id="ARBA00012438"/>
    </source>
</evidence>
<feature type="modified residue" description="Phosphohistidine" evidence="14">
    <location>
        <position position="50"/>
    </location>
</feature>
<keyword evidence="15" id="KW-0175">Coiled coil</keyword>
<dbReference type="InterPro" id="IPR005467">
    <property type="entry name" value="His_kinase_dom"/>
</dbReference>
<dbReference type="InterPro" id="IPR035891">
    <property type="entry name" value="CheY-binding_CheA"/>
</dbReference>
<dbReference type="InterPro" id="IPR004358">
    <property type="entry name" value="Sig_transdc_His_kin-like_C"/>
</dbReference>
<feature type="domain" description="HPt" evidence="18">
    <location>
        <begin position="3"/>
        <end position="108"/>
    </location>
</feature>
<dbReference type="SMART" id="SM01231">
    <property type="entry name" value="H-kinase_dim"/>
    <property type="match status" value="1"/>
</dbReference>
<dbReference type="FunFam" id="3.30.565.10:FF:000016">
    <property type="entry name" value="Chemotaxis protein CheA, putative"/>
    <property type="match status" value="1"/>
</dbReference>
<dbReference type="PRINTS" id="PR00344">
    <property type="entry name" value="BCTRLSENSOR"/>
</dbReference>
<evidence type="ECO:0000313" key="19">
    <source>
        <dbReference type="EMBL" id="GHC55271.1"/>
    </source>
</evidence>
<dbReference type="GO" id="GO:0006935">
    <property type="term" value="P:chemotaxis"/>
    <property type="evidence" value="ECO:0007669"/>
    <property type="project" value="UniProtKB-KW"/>
</dbReference>
<dbReference type="GO" id="GO:0005524">
    <property type="term" value="F:ATP binding"/>
    <property type="evidence" value="ECO:0007669"/>
    <property type="project" value="UniProtKB-KW"/>
</dbReference>
<dbReference type="CDD" id="cd16916">
    <property type="entry name" value="HATPase_CheA-like"/>
    <property type="match status" value="1"/>
</dbReference>
<dbReference type="Gene3D" id="3.30.70.400">
    <property type="entry name" value="CheY-binding domain of CheA"/>
    <property type="match status" value="1"/>
</dbReference>
<evidence type="ECO:0000256" key="2">
    <source>
        <dbReference type="ARBA" id="ARBA00004496"/>
    </source>
</evidence>
<evidence type="ECO:0000256" key="10">
    <source>
        <dbReference type="ARBA" id="ARBA00022777"/>
    </source>
</evidence>
<feature type="coiled-coil region" evidence="15">
    <location>
        <begin position="337"/>
        <end position="364"/>
    </location>
</feature>
<dbReference type="EMBL" id="BMZN01000004">
    <property type="protein sequence ID" value="GHC55271.1"/>
    <property type="molecule type" value="Genomic_DNA"/>
</dbReference>
<dbReference type="InterPro" id="IPR003594">
    <property type="entry name" value="HATPase_dom"/>
</dbReference>
<comment type="caution">
    <text evidence="19">The sequence shown here is derived from an EMBL/GenBank/DDBJ whole genome shotgun (WGS) entry which is preliminary data.</text>
</comment>
<dbReference type="InterPro" id="IPR036097">
    <property type="entry name" value="HisK_dim/P_sf"/>
</dbReference>